<dbReference type="HOGENOM" id="CLU_104149_0_0_3"/>
<dbReference type="SUPFAM" id="SSF46626">
    <property type="entry name" value="Cytochrome c"/>
    <property type="match status" value="1"/>
</dbReference>
<protein>
    <submittedName>
        <fullName evidence="9">Photosystem II cytochrome c550 PsbV-like protein</fullName>
    </submittedName>
</protein>
<organism evidence="9 10">
    <name type="scientific">Acaryochloris marina (strain MBIC 11017)</name>
    <dbReference type="NCBI Taxonomy" id="329726"/>
    <lineage>
        <taxon>Bacteria</taxon>
        <taxon>Bacillati</taxon>
        <taxon>Cyanobacteriota</taxon>
        <taxon>Cyanophyceae</taxon>
        <taxon>Acaryochloridales</taxon>
        <taxon>Acaryochloridaceae</taxon>
        <taxon>Acaryochloris</taxon>
    </lineage>
</organism>
<reference evidence="9 10" key="1">
    <citation type="journal article" date="2008" name="Proc. Natl. Acad. Sci. U.S.A.">
        <title>Niche adaptation and genome expansion in the chlorophyll d-producing cyanobacterium Acaryochloris marina.</title>
        <authorList>
            <person name="Swingley W.D."/>
            <person name="Chen M."/>
            <person name="Cheung P.C."/>
            <person name="Conrad A.L."/>
            <person name="Dejesa L.C."/>
            <person name="Hao J."/>
            <person name="Honchak B.M."/>
            <person name="Karbach L.E."/>
            <person name="Kurdoglu A."/>
            <person name="Lahiri S."/>
            <person name="Mastrian S.D."/>
            <person name="Miyashita H."/>
            <person name="Page L."/>
            <person name="Ramakrishna P."/>
            <person name="Satoh S."/>
            <person name="Sattley W.M."/>
            <person name="Shimada Y."/>
            <person name="Taylor H.L."/>
            <person name="Tomo T."/>
            <person name="Tsuchiya T."/>
            <person name="Wang Z.T."/>
            <person name="Raymond J."/>
            <person name="Mimuro M."/>
            <person name="Blankenship R.E."/>
            <person name="Touchman J.W."/>
        </authorList>
    </citation>
    <scope>NUCLEOTIDE SEQUENCE [LARGE SCALE GENOMIC DNA]</scope>
    <source>
        <strain evidence="10">MBIC 11017</strain>
    </source>
</reference>
<evidence type="ECO:0000256" key="7">
    <source>
        <dbReference type="PROSITE-ProRule" id="PRU00433"/>
    </source>
</evidence>
<keyword evidence="1" id="KW-0813">Transport</keyword>
<accession>B0C732</accession>
<dbReference type="Proteomes" id="UP000000268">
    <property type="component" value="Chromosome"/>
</dbReference>
<gene>
    <name evidence="9" type="ordered locus">AM1_3886</name>
</gene>
<sequence length="154" mass="16968">MGVFPNSSIAQAGDIEDYIVRYLKVTEPVPIVMDASGETQLFSPEELSDGKRLFDDNCKNCHVGGATLPNPVQSLSMKNLQGATPSRDNVANLIEFQREPTIYDGSDVSFWCRQVPDTWLPDKELANLEAFILRAAEVARGWGTEDVADGIDFT</sequence>
<keyword evidence="6 7" id="KW-0408">Iron</keyword>
<dbReference type="InterPro" id="IPR036909">
    <property type="entry name" value="Cyt_c-like_dom_sf"/>
</dbReference>
<evidence type="ECO:0000256" key="4">
    <source>
        <dbReference type="ARBA" id="ARBA00022723"/>
    </source>
</evidence>
<dbReference type="eggNOG" id="COG2010">
    <property type="taxonomic scope" value="Bacteria"/>
</dbReference>
<evidence type="ECO:0000256" key="3">
    <source>
        <dbReference type="ARBA" id="ARBA00022617"/>
    </source>
</evidence>
<evidence type="ECO:0000256" key="6">
    <source>
        <dbReference type="ARBA" id="ARBA00023004"/>
    </source>
</evidence>
<dbReference type="Pfam" id="PF14495">
    <property type="entry name" value="Cytochrom_C550"/>
    <property type="match status" value="1"/>
</dbReference>
<keyword evidence="2" id="KW-0602">Photosynthesis</keyword>
<dbReference type="GO" id="GO:0046872">
    <property type="term" value="F:metal ion binding"/>
    <property type="evidence" value="ECO:0007669"/>
    <property type="project" value="UniProtKB-KW"/>
</dbReference>
<dbReference type="GO" id="GO:0015979">
    <property type="term" value="P:photosynthesis"/>
    <property type="evidence" value="ECO:0007669"/>
    <property type="project" value="UniProtKB-KW"/>
</dbReference>
<dbReference type="STRING" id="329726.AM1_3886"/>
<dbReference type="GO" id="GO:0020037">
    <property type="term" value="F:heme binding"/>
    <property type="evidence" value="ECO:0007669"/>
    <property type="project" value="InterPro"/>
</dbReference>
<dbReference type="InterPro" id="IPR009056">
    <property type="entry name" value="Cyt_c-like_dom"/>
</dbReference>
<dbReference type="PROSITE" id="PS51007">
    <property type="entry name" value="CYTC"/>
    <property type="match status" value="1"/>
</dbReference>
<keyword evidence="5" id="KW-0249">Electron transport</keyword>
<name>B0C732_ACAM1</name>
<evidence type="ECO:0000259" key="8">
    <source>
        <dbReference type="PROSITE" id="PS51007"/>
    </source>
</evidence>
<keyword evidence="10" id="KW-1185">Reference proteome</keyword>
<proteinExistence type="predicted"/>
<keyword evidence="3 7" id="KW-0349">Heme</keyword>
<feature type="domain" description="Cytochrome c" evidence="8">
    <location>
        <begin position="45"/>
        <end position="136"/>
    </location>
</feature>
<keyword evidence="4 7" id="KW-0479">Metal-binding</keyword>
<dbReference type="AlphaFoldDB" id="B0C732"/>
<dbReference type="NCBIfam" id="TIGR03046">
    <property type="entry name" value="PS_II_psbV2"/>
    <property type="match status" value="1"/>
</dbReference>
<evidence type="ECO:0000256" key="5">
    <source>
        <dbReference type="ARBA" id="ARBA00022982"/>
    </source>
</evidence>
<dbReference type="Gene3D" id="1.10.760.10">
    <property type="entry name" value="Cytochrome c-like domain"/>
    <property type="match status" value="1"/>
</dbReference>
<dbReference type="InterPro" id="IPR029490">
    <property type="entry name" value="Cytochrom_C550"/>
</dbReference>
<evidence type="ECO:0000256" key="2">
    <source>
        <dbReference type="ARBA" id="ARBA00022531"/>
    </source>
</evidence>
<evidence type="ECO:0000256" key="1">
    <source>
        <dbReference type="ARBA" id="ARBA00022448"/>
    </source>
</evidence>
<dbReference type="EMBL" id="CP000828">
    <property type="protein sequence ID" value="ABW28871.1"/>
    <property type="molecule type" value="Genomic_DNA"/>
</dbReference>
<evidence type="ECO:0000313" key="10">
    <source>
        <dbReference type="Proteomes" id="UP000000268"/>
    </source>
</evidence>
<dbReference type="KEGG" id="amr:AM1_3886"/>
<evidence type="ECO:0000313" key="9">
    <source>
        <dbReference type="EMBL" id="ABW28871.1"/>
    </source>
</evidence>
<dbReference type="GO" id="GO:0009055">
    <property type="term" value="F:electron transfer activity"/>
    <property type="evidence" value="ECO:0007669"/>
    <property type="project" value="InterPro"/>
</dbReference>